<accession>A0AAE0CGR7</accession>
<sequence>MKMLGVQDDLAKLTEDCAVLSDRLEAAKKADKANGFPTTTGPDEPAIQSDDDNAEMEDADESTPQAPRAQRVLDLAQQKLQQLMNEIGSTIGSALYPSEVKAAVEGRADVLKEVELQGLQKVKEAIPLSKLQKVCDEQTVSHKQYESLFRILTEAMQGVHGKSCKTNPMINSEVLFESLREMKSCLGFLEPQMHVDEGVHINFLKSVQYQIRTTRASDDIEEFGTHRALLSIDGYDISENRKVVACRMKALELGDDRKVVGVHSEKNVIPISMFYSGEEKHEVEWR</sequence>
<evidence type="ECO:0000256" key="1">
    <source>
        <dbReference type="SAM" id="MobiDB-lite"/>
    </source>
</evidence>
<dbReference type="AlphaFoldDB" id="A0AAE0CGR7"/>
<proteinExistence type="predicted"/>
<reference evidence="2 3" key="1">
    <citation type="journal article" date="2015" name="Genome Biol. Evol.">
        <title>Comparative Genomics of a Bacterivorous Green Alga Reveals Evolutionary Causalities and Consequences of Phago-Mixotrophic Mode of Nutrition.</title>
        <authorList>
            <person name="Burns J.A."/>
            <person name="Paasch A."/>
            <person name="Narechania A."/>
            <person name="Kim E."/>
        </authorList>
    </citation>
    <scope>NUCLEOTIDE SEQUENCE [LARGE SCALE GENOMIC DNA]</scope>
    <source>
        <strain evidence="2 3">PLY_AMNH</strain>
    </source>
</reference>
<feature type="compositionally biased region" description="Acidic residues" evidence="1">
    <location>
        <begin position="49"/>
        <end position="61"/>
    </location>
</feature>
<organism evidence="2 3">
    <name type="scientific">Cymbomonas tetramitiformis</name>
    <dbReference type="NCBI Taxonomy" id="36881"/>
    <lineage>
        <taxon>Eukaryota</taxon>
        <taxon>Viridiplantae</taxon>
        <taxon>Chlorophyta</taxon>
        <taxon>Pyramimonadophyceae</taxon>
        <taxon>Pyramimonadales</taxon>
        <taxon>Pyramimonadaceae</taxon>
        <taxon>Cymbomonas</taxon>
    </lineage>
</organism>
<feature type="region of interest" description="Disordered" evidence="1">
    <location>
        <begin position="28"/>
        <end position="67"/>
    </location>
</feature>
<dbReference type="Proteomes" id="UP001190700">
    <property type="component" value="Unassembled WGS sequence"/>
</dbReference>
<protein>
    <submittedName>
        <fullName evidence="2">Uncharacterized protein</fullName>
    </submittedName>
</protein>
<name>A0AAE0CGR7_9CHLO</name>
<gene>
    <name evidence="2" type="ORF">CYMTET_37117</name>
</gene>
<evidence type="ECO:0000313" key="3">
    <source>
        <dbReference type="Proteomes" id="UP001190700"/>
    </source>
</evidence>
<dbReference type="EMBL" id="LGRX02024718">
    <property type="protein sequence ID" value="KAK3253635.1"/>
    <property type="molecule type" value="Genomic_DNA"/>
</dbReference>
<keyword evidence="3" id="KW-1185">Reference proteome</keyword>
<comment type="caution">
    <text evidence="2">The sequence shown here is derived from an EMBL/GenBank/DDBJ whole genome shotgun (WGS) entry which is preliminary data.</text>
</comment>
<evidence type="ECO:0000313" key="2">
    <source>
        <dbReference type="EMBL" id="KAK3253635.1"/>
    </source>
</evidence>